<organism evidence="1 2">
    <name type="scientific">Athelia psychrophila</name>
    <dbReference type="NCBI Taxonomy" id="1759441"/>
    <lineage>
        <taxon>Eukaryota</taxon>
        <taxon>Fungi</taxon>
        <taxon>Dikarya</taxon>
        <taxon>Basidiomycota</taxon>
        <taxon>Agaricomycotina</taxon>
        <taxon>Agaricomycetes</taxon>
        <taxon>Agaricomycetidae</taxon>
        <taxon>Atheliales</taxon>
        <taxon>Atheliaceae</taxon>
        <taxon>Athelia</taxon>
    </lineage>
</organism>
<evidence type="ECO:0000313" key="1">
    <source>
        <dbReference type="EMBL" id="KZP27051.1"/>
    </source>
</evidence>
<dbReference type="Proteomes" id="UP000076532">
    <property type="component" value="Unassembled WGS sequence"/>
</dbReference>
<dbReference type="OrthoDB" id="2885124at2759"/>
<accession>A0A166QE77</accession>
<protein>
    <submittedName>
        <fullName evidence="1">Uncharacterized protein</fullName>
    </submittedName>
</protein>
<dbReference type="EMBL" id="KV417511">
    <property type="protein sequence ID" value="KZP27051.1"/>
    <property type="molecule type" value="Genomic_DNA"/>
</dbReference>
<proteinExistence type="predicted"/>
<keyword evidence="2" id="KW-1185">Reference proteome</keyword>
<reference evidence="1 2" key="1">
    <citation type="journal article" date="2016" name="Mol. Biol. Evol.">
        <title>Comparative Genomics of Early-Diverging Mushroom-Forming Fungi Provides Insights into the Origins of Lignocellulose Decay Capabilities.</title>
        <authorList>
            <person name="Nagy L.G."/>
            <person name="Riley R."/>
            <person name="Tritt A."/>
            <person name="Adam C."/>
            <person name="Daum C."/>
            <person name="Floudas D."/>
            <person name="Sun H."/>
            <person name="Yadav J.S."/>
            <person name="Pangilinan J."/>
            <person name="Larsson K.H."/>
            <person name="Matsuura K."/>
            <person name="Barry K."/>
            <person name="Labutti K."/>
            <person name="Kuo R."/>
            <person name="Ohm R.A."/>
            <person name="Bhattacharya S.S."/>
            <person name="Shirouzu T."/>
            <person name="Yoshinaga Y."/>
            <person name="Martin F.M."/>
            <person name="Grigoriev I.V."/>
            <person name="Hibbett D.S."/>
        </authorList>
    </citation>
    <scope>NUCLEOTIDE SEQUENCE [LARGE SCALE GENOMIC DNA]</scope>
    <source>
        <strain evidence="1 2">CBS 109695</strain>
    </source>
</reference>
<sequence length="425" mass="47268">MVSRSLSVWRGQYARYMTANPNAAPLDAPMDMHSPTELEEVVLQRSAVDQGWLARAERPVSTTVIPHVEANRATLHIVAGGRWLLSSIQGSITAYDLDSPSAPGKLVIPKPIVGQATTNLSIDVLTDTSALTFNIAIEQGSPMNYDEPPWWTNFWQVKMHGCGSDAELRAIHLTSFTTPSLFRGMVACLSGQHYARSFRSTGSGRFHEIYMWGETNLHEHRKAVMRSTSGNAIRILPNGKLLVFDHTEMQIYDIPPFETVPVWEQNRGPLATPLYSVLLPGTRIVGGNSSSIVIQPSNAYSLIVCTDAGILAVTLSPTASHVRILFPLTDEPSYAHETHLTDVRMGWRRAYIQYYEDALAVSYDTQQHLVQPTTVVAESCAFRRIMIPNNPGYKSLTDESSGRVVMVKSKSSIIIYYYSLYDVYK</sequence>
<gene>
    <name evidence="1" type="ORF">FIBSPDRAFT_328998</name>
</gene>
<evidence type="ECO:0000313" key="2">
    <source>
        <dbReference type="Proteomes" id="UP000076532"/>
    </source>
</evidence>
<name>A0A166QE77_9AGAM</name>
<dbReference type="AlphaFoldDB" id="A0A166QE77"/>